<accession>F8P9M7</accession>
<gene>
    <name evidence="2" type="ORF">SERLADRAFT_400647</name>
</gene>
<dbReference type="GeneID" id="18812044"/>
<dbReference type="Proteomes" id="UP000008064">
    <property type="component" value="Unassembled WGS sequence"/>
</dbReference>
<feature type="non-terminal residue" evidence="2">
    <location>
        <position position="52"/>
    </location>
</feature>
<evidence type="ECO:0000313" key="2">
    <source>
        <dbReference type="EMBL" id="EGO20356.1"/>
    </source>
</evidence>
<evidence type="ECO:0000256" key="1">
    <source>
        <dbReference type="SAM" id="MobiDB-lite"/>
    </source>
</evidence>
<organism>
    <name type="scientific">Serpula lacrymans var. lacrymans (strain S7.9)</name>
    <name type="common">Dry rot fungus</name>
    <dbReference type="NCBI Taxonomy" id="578457"/>
    <lineage>
        <taxon>Eukaryota</taxon>
        <taxon>Fungi</taxon>
        <taxon>Dikarya</taxon>
        <taxon>Basidiomycota</taxon>
        <taxon>Agaricomycotina</taxon>
        <taxon>Agaricomycetes</taxon>
        <taxon>Agaricomycetidae</taxon>
        <taxon>Boletales</taxon>
        <taxon>Coniophorineae</taxon>
        <taxon>Serpulaceae</taxon>
        <taxon>Serpula</taxon>
    </lineage>
</organism>
<feature type="region of interest" description="Disordered" evidence="1">
    <location>
        <begin position="1"/>
        <end position="26"/>
    </location>
</feature>
<protein>
    <submittedName>
        <fullName evidence="2">Uncharacterized protein</fullName>
    </submittedName>
</protein>
<dbReference type="EMBL" id="GL945441">
    <property type="protein sequence ID" value="EGO20356.1"/>
    <property type="molecule type" value="Genomic_DNA"/>
</dbReference>
<feature type="compositionally biased region" description="Basic and acidic residues" evidence="1">
    <location>
        <begin position="16"/>
        <end position="26"/>
    </location>
</feature>
<dbReference type="KEGG" id="sla:SERLADRAFT_400647"/>
<dbReference type="HOGENOM" id="CLU_3093219_0_0_1"/>
<dbReference type="AlphaFoldDB" id="F8P9M7"/>
<dbReference type="RefSeq" id="XP_007323101.1">
    <property type="nucleotide sequence ID" value="XM_007323039.1"/>
</dbReference>
<reference evidence="2" key="1">
    <citation type="submission" date="2011-04" db="EMBL/GenBank/DDBJ databases">
        <title>Evolution of plant cell wall degrading machinery underlies the functional diversity of forest fungi.</title>
        <authorList>
            <consortium name="US DOE Joint Genome Institute (JGI-PGF)"/>
            <person name="Eastwood D.C."/>
            <person name="Floudas D."/>
            <person name="Binder M."/>
            <person name="Majcherczyk A."/>
            <person name="Schneider P."/>
            <person name="Aerts A."/>
            <person name="Asiegbu F.O."/>
            <person name="Baker S.E."/>
            <person name="Barry K."/>
            <person name="Bendiksby M."/>
            <person name="Blumentritt M."/>
            <person name="Coutinho P.M."/>
            <person name="Cullen D."/>
            <person name="Cullen D."/>
            <person name="Gathman A."/>
            <person name="Goodell B."/>
            <person name="Henrissat B."/>
            <person name="Ihrmark K."/>
            <person name="Kauserud H."/>
            <person name="Kohler A."/>
            <person name="LaButti K."/>
            <person name="Lapidus A."/>
            <person name="Lavin J.L."/>
            <person name="Lee Y.-H."/>
            <person name="Lindquist E."/>
            <person name="Lilly W."/>
            <person name="Lucas S."/>
            <person name="Morin E."/>
            <person name="Murat C."/>
            <person name="Oguiza J.A."/>
            <person name="Park J."/>
            <person name="Pisabarro A.G."/>
            <person name="Riley R."/>
            <person name="Rosling A."/>
            <person name="Salamov A."/>
            <person name="Schmidt O."/>
            <person name="Schmutz J."/>
            <person name="Skrede I."/>
            <person name="Stenlid J."/>
            <person name="Wiebenga A."/>
            <person name="Xie X."/>
            <person name="Kues U."/>
            <person name="Hibbett D.S."/>
            <person name="Hoffmeister D."/>
            <person name="Hogberg N."/>
            <person name="Martin F."/>
            <person name="Grigoriev I.V."/>
            <person name="Watkinson S.C."/>
        </authorList>
    </citation>
    <scope>NUCLEOTIDE SEQUENCE</scope>
    <source>
        <strain evidence="2">S7.9</strain>
    </source>
</reference>
<sequence>MRSRSEFGPKTNTRVSDLKPSRQDGRCGAKFTERCHYMRKPCVQRNQKTASS</sequence>
<name>F8P9M7_SERL9</name>
<proteinExistence type="predicted"/>